<reference evidence="1" key="2">
    <citation type="submission" date="2025-08" db="UniProtKB">
        <authorList>
            <consortium name="Ensembl"/>
        </authorList>
    </citation>
    <scope>IDENTIFICATION</scope>
</reference>
<name>W5M585_LEPOC</name>
<dbReference type="Ensembl" id="ENSLOCT00000003550.1">
    <property type="protein sequence ID" value="ENSLOCP00000003543.1"/>
    <property type="gene ID" value="ENSLOCG00000003010.1"/>
</dbReference>
<dbReference type="GO" id="GO:0016887">
    <property type="term" value="F:ATP hydrolysis activity"/>
    <property type="evidence" value="ECO:0007669"/>
    <property type="project" value="InterPro"/>
</dbReference>
<dbReference type="PANTHER" id="PTHR35668">
    <property type="entry name" value="PROTEIN SHORTAGE IN CHIASMATA 1 ORTHOLOG"/>
    <property type="match status" value="1"/>
</dbReference>
<dbReference type="GeneTree" id="ENSGT00940000168470"/>
<organism evidence="1 2">
    <name type="scientific">Lepisosteus oculatus</name>
    <name type="common">Spotted gar</name>
    <dbReference type="NCBI Taxonomy" id="7918"/>
    <lineage>
        <taxon>Eukaryota</taxon>
        <taxon>Metazoa</taxon>
        <taxon>Chordata</taxon>
        <taxon>Craniata</taxon>
        <taxon>Vertebrata</taxon>
        <taxon>Euteleostomi</taxon>
        <taxon>Actinopterygii</taxon>
        <taxon>Neopterygii</taxon>
        <taxon>Holostei</taxon>
        <taxon>Semionotiformes</taxon>
        <taxon>Lepisosteidae</taxon>
        <taxon>Lepisosteus</taxon>
    </lineage>
</organism>
<sequence>MAEGVEWLFIPPQNLSHGQDRTHSVLSDDHSDKHRMFSAVKYRGVDYVYEASARQRLTVNWLVVPVPQHLDQIDQYSYKGSLPDDTYRKPWIGGSVLSTCKLIISGSILNDWMACGYPTDVQEKFTVTQALVKSGAEDMVPSSNPNSQADTDIDEVPFLPGKDGYSIPWKESFSRFSRDSESFRQWNEDLFVQEDVVFTDCLAEFRRQIPKLFSRLRILSVQDPLLNVTGDVFREDMFFRYHVPLDEIVIADAEGSDLQNEDFSKVTVLSVESLMLPFELDYKTLQQKSSALPIRELCDSLRISPESLVDEMTCLETLTPDVSAEFRSALEVSEYDGSSGADSVVFMESTVSTLGDTTPVRSRLYTQMETDPPLSPVCQTPQPAARGSCRELTAEQLSPIYRHHLISDSDREGIEGVLWQAEKHISSLIGLLLAEPQTPEPELQYRIAAETFGLIAAETDCSINEELRRDDHKQLTLNVGQSRFVENLGTTSYDTTEKSTSTSEDFSLLSMIEIDNILKDCSNETECPVAAVTHSETKVRSILKDSNQKHMTPEKDKGRTLKVSITEAAIDKPSQKRELASSERCEPSKMALSLQESNSDHCAYAQHTGDHKFFSKDAKDSCNSGTASKSQQENLDPLATFIMLRSKQLPEGTSAVHSTQCKSQNNTAPKVEVKPLCAAPADSSSDEKTRHSAVIEIQASGVLFEQKDRGILISV</sequence>
<dbReference type="eggNOG" id="ENOG502RTUV">
    <property type="taxonomic scope" value="Eukaryota"/>
</dbReference>
<accession>W5M585</accession>
<dbReference type="Bgee" id="ENSLOCG00000003010">
    <property type="expression patterns" value="Expressed in testis"/>
</dbReference>
<evidence type="ECO:0000313" key="1">
    <source>
        <dbReference type="Ensembl" id="ENSLOCP00000003543.1"/>
    </source>
</evidence>
<proteinExistence type="predicted"/>
<dbReference type="GO" id="GO:0000794">
    <property type="term" value="C:condensed nuclear chromosome"/>
    <property type="evidence" value="ECO:0007669"/>
    <property type="project" value="InterPro"/>
</dbReference>
<dbReference type="GO" id="GO:0000712">
    <property type="term" value="P:resolution of meiotic recombination intermediates"/>
    <property type="evidence" value="ECO:0007669"/>
    <property type="project" value="InterPro"/>
</dbReference>
<evidence type="ECO:0000313" key="2">
    <source>
        <dbReference type="Proteomes" id="UP000018468"/>
    </source>
</evidence>
<protein>
    <submittedName>
        <fullName evidence="1">Uncharacterized protein</fullName>
    </submittedName>
</protein>
<dbReference type="PANTHER" id="PTHR35668:SF1">
    <property type="entry name" value="PROTEIN SHORTAGE IN CHIASMATA 1 ORTHOLOG"/>
    <property type="match status" value="1"/>
</dbReference>
<dbReference type="AlphaFoldDB" id="W5M585"/>
<dbReference type="InParanoid" id="W5M585"/>
<dbReference type="Proteomes" id="UP000018468">
    <property type="component" value="Linkage group LG2"/>
</dbReference>
<reference evidence="2" key="1">
    <citation type="submission" date="2011-12" db="EMBL/GenBank/DDBJ databases">
        <title>The Draft Genome of Lepisosteus oculatus.</title>
        <authorList>
            <consortium name="The Broad Institute Genome Assembly &amp; Analysis Group"/>
            <consortium name="Computational R&amp;D Group"/>
            <consortium name="and Sequencing Platform"/>
            <person name="Di Palma F."/>
            <person name="Alfoldi J."/>
            <person name="Johnson J."/>
            <person name="Berlin A."/>
            <person name="Gnerre S."/>
            <person name="Jaffe D."/>
            <person name="MacCallum I."/>
            <person name="Young S."/>
            <person name="Walker B.J."/>
            <person name="Lander E.S."/>
            <person name="Lindblad-Toh K."/>
        </authorList>
    </citation>
    <scope>NUCLEOTIDE SEQUENCE [LARGE SCALE GENOMIC DNA]</scope>
</reference>
<dbReference type="InterPro" id="IPR039991">
    <property type="entry name" value="SHOC1"/>
</dbReference>
<dbReference type="HOGENOM" id="CLU_386321_0_0_1"/>
<dbReference type="Pfam" id="PF17825">
    <property type="entry name" value="DUF5587"/>
    <property type="match status" value="1"/>
</dbReference>
<keyword evidence="2" id="KW-1185">Reference proteome</keyword>
<dbReference type="STRING" id="7918.ENSLOCP00000003543"/>
<reference evidence="1" key="3">
    <citation type="submission" date="2025-09" db="UniProtKB">
        <authorList>
            <consortium name="Ensembl"/>
        </authorList>
    </citation>
    <scope>IDENTIFICATION</scope>
</reference>
<dbReference type="EMBL" id="AHAT01012593">
    <property type="status" value="NOT_ANNOTATED_CDS"/>
    <property type="molecule type" value="Genomic_DNA"/>
</dbReference>